<dbReference type="Gene3D" id="1.50.10.20">
    <property type="match status" value="1"/>
</dbReference>
<name>A0A084VE73_ANOSI</name>
<reference evidence="5" key="2">
    <citation type="submission" date="2020-05" db="UniProtKB">
        <authorList>
            <consortium name="EnsemblMetazoa"/>
        </authorList>
    </citation>
    <scope>IDENTIFICATION</scope>
</reference>
<dbReference type="AlphaFoldDB" id="A0A084VE73"/>
<dbReference type="Gene3D" id="2.60.40.690">
    <property type="entry name" value="Alpha-macroglobulin, receptor-binding domain"/>
    <property type="match status" value="1"/>
</dbReference>
<evidence type="ECO:0000256" key="1">
    <source>
        <dbReference type="ARBA" id="ARBA00022729"/>
    </source>
</evidence>
<dbReference type="Pfam" id="PF21412">
    <property type="entry name" value="TEP1_CUB2"/>
    <property type="match status" value="1"/>
</dbReference>
<keyword evidence="1" id="KW-0732">Signal</keyword>
<dbReference type="PANTHER" id="PTHR11412:SF136">
    <property type="entry name" value="CD109 ANTIGEN"/>
    <property type="match status" value="1"/>
</dbReference>
<dbReference type="OrthoDB" id="9998011at2759"/>
<dbReference type="VEuPathDB" id="VectorBase:ASIS010213"/>
<dbReference type="STRING" id="74873.A0A084VE73"/>
<dbReference type="Pfam" id="PF07678">
    <property type="entry name" value="TED_complement"/>
    <property type="match status" value="1"/>
</dbReference>
<dbReference type="GO" id="GO:0005615">
    <property type="term" value="C:extracellular space"/>
    <property type="evidence" value="ECO:0007669"/>
    <property type="project" value="InterPro"/>
</dbReference>
<keyword evidence="6" id="KW-1185">Reference proteome</keyword>
<dbReference type="SUPFAM" id="SSF48239">
    <property type="entry name" value="Terpenoid cyclases/Protein prenyltransferases"/>
    <property type="match status" value="1"/>
</dbReference>
<keyword evidence="2" id="KW-0882">Thioester bond</keyword>
<dbReference type="OMA" id="INTMRIV"/>
<evidence type="ECO:0000259" key="3">
    <source>
        <dbReference type="SMART" id="SM01361"/>
    </source>
</evidence>
<feature type="domain" description="Alpha-macroglobulin receptor-binding" evidence="3">
    <location>
        <begin position="350"/>
        <end position="439"/>
    </location>
</feature>
<evidence type="ECO:0000256" key="2">
    <source>
        <dbReference type="ARBA" id="ARBA00022966"/>
    </source>
</evidence>
<dbReference type="Pfam" id="PF07677">
    <property type="entry name" value="A2M_recep"/>
    <property type="match status" value="1"/>
</dbReference>
<dbReference type="EMBL" id="ATLV01012251">
    <property type="status" value="NOT_ANNOTATED_CDS"/>
    <property type="molecule type" value="Genomic_DNA"/>
</dbReference>
<proteinExistence type="predicted"/>
<evidence type="ECO:0000313" key="4">
    <source>
        <dbReference type="EMBL" id="KFB36267.1"/>
    </source>
</evidence>
<evidence type="ECO:0000313" key="6">
    <source>
        <dbReference type="Proteomes" id="UP000030765"/>
    </source>
</evidence>
<dbReference type="InterPro" id="IPR036595">
    <property type="entry name" value="A-macroglobulin_rcpt-bd_sf"/>
</dbReference>
<evidence type="ECO:0000313" key="5">
    <source>
        <dbReference type="EnsemblMetazoa" id="ASIC003384-PA"/>
    </source>
</evidence>
<dbReference type="SMART" id="SM01361">
    <property type="entry name" value="A2M_recep"/>
    <property type="match status" value="1"/>
</dbReference>
<dbReference type="InterPro" id="IPR049135">
    <property type="entry name" value="TEP1_CUB2"/>
</dbReference>
<dbReference type="Gene3D" id="2.60.120.1540">
    <property type="match status" value="1"/>
</dbReference>
<dbReference type="Proteomes" id="UP000030765">
    <property type="component" value="Unassembled WGS sequence"/>
</dbReference>
<dbReference type="InterPro" id="IPR009048">
    <property type="entry name" value="A-macroglobulin_rcpt-bd"/>
</dbReference>
<reference evidence="4 6" key="1">
    <citation type="journal article" date="2014" name="BMC Genomics">
        <title>Genome sequence of Anopheles sinensis provides insight into genetics basis of mosquito competence for malaria parasites.</title>
        <authorList>
            <person name="Zhou D."/>
            <person name="Zhang D."/>
            <person name="Ding G."/>
            <person name="Shi L."/>
            <person name="Hou Q."/>
            <person name="Ye Y."/>
            <person name="Xu Y."/>
            <person name="Zhou H."/>
            <person name="Xiong C."/>
            <person name="Li S."/>
            <person name="Yu J."/>
            <person name="Hong S."/>
            <person name="Yu X."/>
            <person name="Zou P."/>
            <person name="Chen C."/>
            <person name="Chang X."/>
            <person name="Wang W."/>
            <person name="Lv Y."/>
            <person name="Sun Y."/>
            <person name="Ma L."/>
            <person name="Shen B."/>
            <person name="Zhu C."/>
        </authorList>
    </citation>
    <scope>NUCLEOTIDE SEQUENCE [LARGE SCALE GENOMIC DNA]</scope>
</reference>
<dbReference type="InterPro" id="IPR008930">
    <property type="entry name" value="Terpenoid_cyclase/PrenylTrfase"/>
</dbReference>
<organism evidence="4">
    <name type="scientific">Anopheles sinensis</name>
    <name type="common">Mosquito</name>
    <dbReference type="NCBI Taxonomy" id="74873"/>
    <lineage>
        <taxon>Eukaryota</taxon>
        <taxon>Metazoa</taxon>
        <taxon>Ecdysozoa</taxon>
        <taxon>Arthropoda</taxon>
        <taxon>Hexapoda</taxon>
        <taxon>Insecta</taxon>
        <taxon>Pterygota</taxon>
        <taxon>Neoptera</taxon>
        <taxon>Endopterygota</taxon>
        <taxon>Diptera</taxon>
        <taxon>Nematocera</taxon>
        <taxon>Culicoidea</taxon>
        <taxon>Culicidae</taxon>
        <taxon>Anophelinae</taxon>
        <taxon>Anopheles</taxon>
    </lineage>
</organism>
<gene>
    <name evidence="4" type="ORF">ZHAS_00003384</name>
</gene>
<sequence length="439" mass="49613">MRNVLILDYLNAIGSKNTDMINALTNIVRKDYQTYLKTTQTSVFQTASVINTMRIVSKYISKQNDELLAEAFAWLASRQQQSGQFDEDEKFSKNSLPGGLRNGISLTSYVLIALLENKSAVKLHASVITKALNYVFDQLPQVTELYDLAIATYATLLSNNHSKYYILYKLISRSSNAQNGSTQYWDSGPDSIETTSYALLAMVQAGKYLNAIPVMRWLANQYDGIGNIAPTQGAFMALKALTKLVTIISPLRNNYNIELMYEKEKKSIPITSPDLNKLSFDIPSTVRDLGINVTGVGFGVFDVKYEYTQDLRNFIHRFNLTLEKLNTTSNYELKLKICASFIPKYSLERSNQALVEVNFPSGYIVDRSLITDATNVNPYQAKEIRFGGTSVVVFYENMGTEKNCFHTTAHRRFKADLKRPAYVLVYDKNDPKLNAIVEY</sequence>
<dbReference type="EMBL" id="KE524775">
    <property type="protein sequence ID" value="KFB36267.1"/>
    <property type="molecule type" value="Genomic_DNA"/>
</dbReference>
<dbReference type="InterPro" id="IPR050473">
    <property type="entry name" value="A2M/Complement_sys"/>
</dbReference>
<dbReference type="SUPFAM" id="SSF49410">
    <property type="entry name" value="Alpha-macroglobulin receptor domain"/>
    <property type="match status" value="1"/>
</dbReference>
<dbReference type="InterPro" id="IPR011626">
    <property type="entry name" value="Alpha-macroglobulin_TED"/>
</dbReference>
<protein>
    <submittedName>
        <fullName evidence="5">A2M_recep domain-containing protein</fullName>
    </submittedName>
</protein>
<dbReference type="PANTHER" id="PTHR11412">
    <property type="entry name" value="MACROGLOBULIN / COMPLEMENT"/>
    <property type="match status" value="1"/>
</dbReference>
<dbReference type="EnsemblMetazoa" id="ASIC003384-RA">
    <property type="protein sequence ID" value="ASIC003384-PA"/>
    <property type="gene ID" value="ASIC003384"/>
</dbReference>
<accession>A0A084VE73</accession>
<dbReference type="VEuPathDB" id="VectorBase:ASIC003384"/>